<keyword evidence="2" id="KW-1185">Reference proteome</keyword>
<dbReference type="AlphaFoldDB" id="M4BI23"/>
<evidence type="ECO:0000313" key="2">
    <source>
        <dbReference type="Proteomes" id="UP000011713"/>
    </source>
</evidence>
<dbReference type="InParanoid" id="M4BI23"/>
<proteinExistence type="predicted"/>
<dbReference type="EMBL" id="JH598278">
    <property type="status" value="NOT_ANNOTATED_CDS"/>
    <property type="molecule type" value="Genomic_DNA"/>
</dbReference>
<sequence length="118" mass="13290">MVRNRSYVFFSARLCQNLPEMFADSKLLRPQVLSIAHYILQVDASTIKHSPSRFHAKVVALVSGTAISEILLYDNPVAGAANEAKQLHDRRVKTKLNSLPGRQRRRVQVYVNGHVPVL</sequence>
<protein>
    <submittedName>
        <fullName evidence="1">Uncharacterized protein</fullName>
    </submittedName>
</protein>
<dbReference type="EnsemblProtists" id="HpaT806049">
    <property type="protein sequence ID" value="HpaP806049"/>
    <property type="gene ID" value="HpaG806049"/>
</dbReference>
<dbReference type="VEuPathDB" id="FungiDB:HpaG806049"/>
<reference evidence="1" key="2">
    <citation type="submission" date="2015-06" db="UniProtKB">
        <authorList>
            <consortium name="EnsemblProtists"/>
        </authorList>
    </citation>
    <scope>IDENTIFICATION</scope>
    <source>
        <strain evidence="1">Emoy2</strain>
    </source>
</reference>
<dbReference type="HOGENOM" id="CLU_2077608_0_0_1"/>
<dbReference type="Proteomes" id="UP000011713">
    <property type="component" value="Unassembled WGS sequence"/>
</dbReference>
<name>M4BI23_HYAAE</name>
<organism evidence="1 2">
    <name type="scientific">Hyaloperonospora arabidopsidis (strain Emoy2)</name>
    <name type="common">Downy mildew agent</name>
    <name type="synonym">Peronospora arabidopsidis</name>
    <dbReference type="NCBI Taxonomy" id="559515"/>
    <lineage>
        <taxon>Eukaryota</taxon>
        <taxon>Sar</taxon>
        <taxon>Stramenopiles</taxon>
        <taxon>Oomycota</taxon>
        <taxon>Peronosporomycetes</taxon>
        <taxon>Peronosporales</taxon>
        <taxon>Peronosporaceae</taxon>
        <taxon>Hyaloperonospora</taxon>
    </lineage>
</organism>
<evidence type="ECO:0000313" key="1">
    <source>
        <dbReference type="EnsemblProtists" id="HpaP806049"/>
    </source>
</evidence>
<reference evidence="2" key="1">
    <citation type="journal article" date="2010" name="Science">
        <title>Signatures of adaptation to obligate biotrophy in the Hyaloperonospora arabidopsidis genome.</title>
        <authorList>
            <person name="Baxter L."/>
            <person name="Tripathy S."/>
            <person name="Ishaque N."/>
            <person name="Boot N."/>
            <person name="Cabral A."/>
            <person name="Kemen E."/>
            <person name="Thines M."/>
            <person name="Ah-Fong A."/>
            <person name="Anderson R."/>
            <person name="Badejoko W."/>
            <person name="Bittner-Eddy P."/>
            <person name="Boore J.L."/>
            <person name="Chibucos M.C."/>
            <person name="Coates M."/>
            <person name="Dehal P."/>
            <person name="Delehaunty K."/>
            <person name="Dong S."/>
            <person name="Downton P."/>
            <person name="Dumas B."/>
            <person name="Fabro G."/>
            <person name="Fronick C."/>
            <person name="Fuerstenberg S.I."/>
            <person name="Fulton L."/>
            <person name="Gaulin E."/>
            <person name="Govers F."/>
            <person name="Hughes L."/>
            <person name="Humphray S."/>
            <person name="Jiang R.H."/>
            <person name="Judelson H."/>
            <person name="Kamoun S."/>
            <person name="Kyung K."/>
            <person name="Meijer H."/>
            <person name="Minx P."/>
            <person name="Morris P."/>
            <person name="Nelson J."/>
            <person name="Phuntumart V."/>
            <person name="Qutob D."/>
            <person name="Rehmany A."/>
            <person name="Rougon-Cardoso A."/>
            <person name="Ryden P."/>
            <person name="Torto-Alalibo T."/>
            <person name="Studholme D."/>
            <person name="Wang Y."/>
            <person name="Win J."/>
            <person name="Wood J."/>
            <person name="Clifton S.W."/>
            <person name="Rogers J."/>
            <person name="Van den Ackerveken G."/>
            <person name="Jones J.D."/>
            <person name="McDowell J.M."/>
            <person name="Beynon J."/>
            <person name="Tyler B.M."/>
        </authorList>
    </citation>
    <scope>NUCLEOTIDE SEQUENCE [LARGE SCALE GENOMIC DNA]</scope>
    <source>
        <strain evidence="2">Emoy2</strain>
    </source>
</reference>
<accession>M4BI23</accession>